<evidence type="ECO:0000256" key="1">
    <source>
        <dbReference type="SAM" id="Coils"/>
    </source>
</evidence>
<protein>
    <submittedName>
        <fullName evidence="4">Uncharacterized protein</fullName>
    </submittedName>
</protein>
<feature type="chain" id="PRO_5046142962" evidence="3">
    <location>
        <begin position="20"/>
        <end position="396"/>
    </location>
</feature>
<gene>
    <name evidence="4" type="ORF">DERP_012065</name>
</gene>
<reference evidence="4 5" key="1">
    <citation type="journal article" date="2018" name="J. Allergy Clin. Immunol.">
        <title>High-quality assembly of Dermatophagoides pteronyssinus genome and transcriptome reveals a wide range of novel allergens.</title>
        <authorList>
            <person name="Liu X.Y."/>
            <person name="Yang K.Y."/>
            <person name="Wang M.Q."/>
            <person name="Kwok J.S."/>
            <person name="Zeng X."/>
            <person name="Yang Z."/>
            <person name="Xiao X.J."/>
            <person name="Lau C.P."/>
            <person name="Li Y."/>
            <person name="Huang Z.M."/>
            <person name="Ba J.G."/>
            <person name="Yim A.K."/>
            <person name="Ouyang C.Y."/>
            <person name="Ngai S.M."/>
            <person name="Chan T.F."/>
            <person name="Leung E.L."/>
            <person name="Liu L."/>
            <person name="Liu Z.G."/>
            <person name="Tsui S.K."/>
        </authorList>
    </citation>
    <scope>NUCLEOTIDE SEQUENCE [LARGE SCALE GENOMIC DNA]</scope>
    <source>
        <strain evidence="4">Derp</strain>
    </source>
</reference>
<dbReference type="EMBL" id="NJHN03000119">
    <property type="protein sequence ID" value="KAH9413732.1"/>
    <property type="molecule type" value="Genomic_DNA"/>
</dbReference>
<evidence type="ECO:0000313" key="4">
    <source>
        <dbReference type="EMBL" id="KAH9413732.1"/>
    </source>
</evidence>
<keyword evidence="5" id="KW-1185">Reference proteome</keyword>
<feature type="region of interest" description="Disordered" evidence="2">
    <location>
        <begin position="125"/>
        <end position="148"/>
    </location>
</feature>
<name>A0ABQ8IU02_DERPT</name>
<feature type="compositionally biased region" description="Polar residues" evidence="2">
    <location>
        <begin position="134"/>
        <end position="148"/>
    </location>
</feature>
<keyword evidence="3" id="KW-0732">Signal</keyword>
<feature type="coiled-coil region" evidence="1">
    <location>
        <begin position="210"/>
        <end position="237"/>
    </location>
</feature>
<reference evidence="4 5" key="2">
    <citation type="journal article" date="2022" name="Mol. Biol. Evol.">
        <title>Comparative Genomics Reveals Insights into the Divergent Evolution of Astigmatic Mites and Household Pest Adaptations.</title>
        <authorList>
            <person name="Xiong Q."/>
            <person name="Wan A.T."/>
            <person name="Liu X."/>
            <person name="Fung C.S."/>
            <person name="Xiao X."/>
            <person name="Malainual N."/>
            <person name="Hou J."/>
            <person name="Wang L."/>
            <person name="Wang M."/>
            <person name="Yang K.Y."/>
            <person name="Cui Y."/>
            <person name="Leung E.L."/>
            <person name="Nong W."/>
            <person name="Shin S.K."/>
            <person name="Au S.W."/>
            <person name="Jeong K.Y."/>
            <person name="Chew F.T."/>
            <person name="Hui J.H."/>
            <person name="Leung T.F."/>
            <person name="Tungtrongchitr A."/>
            <person name="Zhong N."/>
            <person name="Liu Z."/>
            <person name="Tsui S.K."/>
        </authorList>
    </citation>
    <scope>NUCLEOTIDE SEQUENCE [LARGE SCALE GENOMIC DNA]</scope>
    <source>
        <strain evidence="4">Derp</strain>
    </source>
</reference>
<feature type="compositionally biased region" description="Low complexity" evidence="2">
    <location>
        <begin position="84"/>
        <end position="105"/>
    </location>
</feature>
<evidence type="ECO:0000256" key="3">
    <source>
        <dbReference type="SAM" id="SignalP"/>
    </source>
</evidence>
<evidence type="ECO:0000313" key="5">
    <source>
        <dbReference type="Proteomes" id="UP000887458"/>
    </source>
</evidence>
<keyword evidence="1" id="KW-0175">Coiled coil</keyword>
<organism evidence="4 5">
    <name type="scientific">Dermatophagoides pteronyssinus</name>
    <name type="common">European house dust mite</name>
    <dbReference type="NCBI Taxonomy" id="6956"/>
    <lineage>
        <taxon>Eukaryota</taxon>
        <taxon>Metazoa</taxon>
        <taxon>Ecdysozoa</taxon>
        <taxon>Arthropoda</taxon>
        <taxon>Chelicerata</taxon>
        <taxon>Arachnida</taxon>
        <taxon>Acari</taxon>
        <taxon>Acariformes</taxon>
        <taxon>Sarcoptiformes</taxon>
        <taxon>Astigmata</taxon>
        <taxon>Psoroptidia</taxon>
        <taxon>Analgoidea</taxon>
        <taxon>Pyroglyphidae</taxon>
        <taxon>Dermatophagoidinae</taxon>
        <taxon>Dermatophagoides</taxon>
    </lineage>
</organism>
<dbReference type="Proteomes" id="UP000887458">
    <property type="component" value="Unassembled WGS sequence"/>
</dbReference>
<feature type="region of interest" description="Disordered" evidence="2">
    <location>
        <begin position="82"/>
        <end position="106"/>
    </location>
</feature>
<sequence length="396" mass="45796">MELPSAMMIMLMLISTVNTLLHSSLPLSKETTKQASISANNITSVILKSIINVSTTLPPPPSSSTTAKQMNTTILKWKQQSHQNIPTNVNNNNNNENNRNQKNSNVYRFDLPEDGKTQNVRKILSSSSTTTSTMEKNIPTSPASNSIINMPKRINYFGTQQQPNQQQNQPSSSLLNLDLKNKQIYGTKSTAKNTMTNVNQNDDKNWLLTKAWLIDNINRLRRELSELQRDYAKHIDDVHRDNLNNQKQLIEDVTKLKTDHQFLSQQQKQIIYLIKRSHYLKTKSNDFKLKLKMADAPVQHSLTNTKSTPTMELSEKLMKRPMVKRDISRRNKNQQFNHYEQQQQQQQNGEKFETETKRNMEEIFSELSALHDISLILFDDLKTLERKIDIRDKFLG</sequence>
<evidence type="ECO:0000256" key="2">
    <source>
        <dbReference type="SAM" id="MobiDB-lite"/>
    </source>
</evidence>
<feature type="signal peptide" evidence="3">
    <location>
        <begin position="1"/>
        <end position="19"/>
    </location>
</feature>
<comment type="caution">
    <text evidence="4">The sequence shown here is derived from an EMBL/GenBank/DDBJ whole genome shotgun (WGS) entry which is preliminary data.</text>
</comment>
<accession>A0ABQ8IU02</accession>
<proteinExistence type="predicted"/>